<dbReference type="PANTHER" id="PTHR46052">
    <property type="entry name" value="PHOSDUCIN-LIKE PROTEIN"/>
    <property type="match status" value="1"/>
</dbReference>
<keyword evidence="5" id="KW-1185">Reference proteome</keyword>
<dbReference type="CDD" id="cd02987">
    <property type="entry name" value="Phd_like_Phd"/>
    <property type="match status" value="1"/>
</dbReference>
<reference evidence="4" key="1">
    <citation type="journal article" date="2021" name="Nat. Commun.">
        <title>Genetic determinants of endophytism in the Arabidopsis root mycobiome.</title>
        <authorList>
            <person name="Mesny F."/>
            <person name="Miyauchi S."/>
            <person name="Thiergart T."/>
            <person name="Pickel B."/>
            <person name="Atanasova L."/>
            <person name="Karlsson M."/>
            <person name="Huettel B."/>
            <person name="Barry K.W."/>
            <person name="Haridas S."/>
            <person name="Chen C."/>
            <person name="Bauer D."/>
            <person name="Andreopoulos W."/>
            <person name="Pangilinan J."/>
            <person name="LaButti K."/>
            <person name="Riley R."/>
            <person name="Lipzen A."/>
            <person name="Clum A."/>
            <person name="Drula E."/>
            <person name="Henrissat B."/>
            <person name="Kohler A."/>
            <person name="Grigoriev I.V."/>
            <person name="Martin F.M."/>
            <person name="Hacquard S."/>
        </authorList>
    </citation>
    <scope>NUCLEOTIDE SEQUENCE</scope>
    <source>
        <strain evidence="4">MPI-SDFR-AT-0117</strain>
    </source>
</reference>
<sequence length="293" mass="33121">MADPTPAQQEFNDLVAKNARSSIDRIHPEDRDSSSRRRSSFEDEDDEEDAYRNAQIDAAMRVPTLDRDLKLPPASFDAGRTTGVKGVIADARNYEEARKASFMTRARQTVRKSILGGLDAAAITSHRRSDSSEDENSASDSQDEEGFLARWRETRRRELESEATKTVRNRRTSPSVRVYGRLDEVDALGYLDAIEKVNRDTVVVVFVYDPECDVSSAIESAMMPLVRNHNTVHFVKVHYLDIEFDNAAVPSILAYRNQGDMFANLTGIIEMIPDEETFGTDTLRRLFSKHNIL</sequence>
<feature type="region of interest" description="Disordered" evidence="2">
    <location>
        <begin position="123"/>
        <end position="149"/>
    </location>
</feature>
<dbReference type="Gene3D" id="3.40.30.10">
    <property type="entry name" value="Glutaredoxin"/>
    <property type="match status" value="1"/>
</dbReference>
<dbReference type="SUPFAM" id="SSF52833">
    <property type="entry name" value="Thioredoxin-like"/>
    <property type="match status" value="1"/>
</dbReference>
<dbReference type="InterPro" id="IPR036249">
    <property type="entry name" value="Thioredoxin-like_sf"/>
</dbReference>
<proteinExistence type="inferred from homology"/>
<evidence type="ECO:0000259" key="3">
    <source>
        <dbReference type="Pfam" id="PF02114"/>
    </source>
</evidence>
<feature type="compositionally biased region" description="Acidic residues" evidence="2">
    <location>
        <begin position="132"/>
        <end position="146"/>
    </location>
</feature>
<dbReference type="InterPro" id="IPR051499">
    <property type="entry name" value="Phosducin-like_reg"/>
</dbReference>
<protein>
    <submittedName>
        <fullName evidence="4">Phosducin</fullName>
    </submittedName>
</protein>
<feature type="region of interest" description="Disordered" evidence="2">
    <location>
        <begin position="1"/>
        <end position="80"/>
    </location>
</feature>
<comment type="caution">
    <text evidence="4">The sequence shown here is derived from an EMBL/GenBank/DDBJ whole genome shotgun (WGS) entry which is preliminary data.</text>
</comment>
<dbReference type="PANTHER" id="PTHR46052:SF1">
    <property type="entry name" value="PHOSDUCIN-LIKE PROTEIN"/>
    <property type="match status" value="1"/>
</dbReference>
<evidence type="ECO:0000256" key="1">
    <source>
        <dbReference type="ARBA" id="ARBA00009686"/>
    </source>
</evidence>
<name>A0A9P9ADZ2_9PEZI</name>
<dbReference type="Proteomes" id="UP000770015">
    <property type="component" value="Unassembled WGS sequence"/>
</dbReference>
<evidence type="ECO:0000313" key="4">
    <source>
        <dbReference type="EMBL" id="KAH6693727.1"/>
    </source>
</evidence>
<feature type="compositionally biased region" description="Polar residues" evidence="2">
    <location>
        <begin position="1"/>
        <end position="11"/>
    </location>
</feature>
<dbReference type="GO" id="GO:0008277">
    <property type="term" value="P:regulation of G protein-coupled receptor signaling pathway"/>
    <property type="evidence" value="ECO:0007669"/>
    <property type="project" value="InterPro"/>
</dbReference>
<dbReference type="AlphaFoldDB" id="A0A9P9ADZ2"/>
<dbReference type="OrthoDB" id="70588at2759"/>
<accession>A0A9P9ADZ2</accession>
<gene>
    <name evidence="4" type="ORF">F5X68DRAFT_228136</name>
</gene>
<comment type="similarity">
    <text evidence="1">Belongs to the phosducin family.</text>
</comment>
<organism evidence="4 5">
    <name type="scientific">Plectosphaerella plurivora</name>
    <dbReference type="NCBI Taxonomy" id="936078"/>
    <lineage>
        <taxon>Eukaryota</taxon>
        <taxon>Fungi</taxon>
        <taxon>Dikarya</taxon>
        <taxon>Ascomycota</taxon>
        <taxon>Pezizomycotina</taxon>
        <taxon>Sordariomycetes</taxon>
        <taxon>Hypocreomycetidae</taxon>
        <taxon>Glomerellales</taxon>
        <taxon>Plectosphaerellaceae</taxon>
        <taxon>Plectosphaerella</taxon>
    </lineage>
</organism>
<evidence type="ECO:0000256" key="2">
    <source>
        <dbReference type="SAM" id="MobiDB-lite"/>
    </source>
</evidence>
<dbReference type="InterPro" id="IPR024253">
    <property type="entry name" value="Phosducin_thioredoxin-like_dom"/>
</dbReference>
<feature type="domain" description="Phosducin" evidence="3">
    <location>
        <begin position="81"/>
        <end position="281"/>
    </location>
</feature>
<dbReference type="Pfam" id="PF02114">
    <property type="entry name" value="Phosducin"/>
    <property type="match status" value="1"/>
</dbReference>
<feature type="compositionally biased region" description="Basic and acidic residues" evidence="2">
    <location>
        <begin position="22"/>
        <end position="41"/>
    </location>
</feature>
<dbReference type="InterPro" id="IPR001200">
    <property type="entry name" value="Phosducin"/>
</dbReference>
<evidence type="ECO:0000313" key="5">
    <source>
        <dbReference type="Proteomes" id="UP000770015"/>
    </source>
</evidence>
<dbReference type="EMBL" id="JAGSXJ010000003">
    <property type="protein sequence ID" value="KAH6693727.1"/>
    <property type="molecule type" value="Genomic_DNA"/>
</dbReference>